<reference evidence="2 3" key="1">
    <citation type="submission" date="2017-06" db="EMBL/GenBank/DDBJ databases">
        <title>Genome sequencing of cyanobaciteial culture collection at National Institute for Environmental Studies (NIES).</title>
        <authorList>
            <person name="Hirose Y."/>
            <person name="Shimura Y."/>
            <person name="Fujisawa T."/>
            <person name="Nakamura Y."/>
            <person name="Kawachi M."/>
        </authorList>
    </citation>
    <scope>NUCLEOTIDE SEQUENCE [LARGE SCALE GENOMIC DNA]</scope>
    <source>
        <strain evidence="2 3">NIES-267</strain>
    </source>
</reference>
<accession>A0A1Z4LUC3</accession>
<dbReference type="AlphaFoldDB" id="A0A1Z4LUC3"/>
<proteinExistence type="predicted"/>
<dbReference type="Proteomes" id="UP000218418">
    <property type="component" value="Chromosome"/>
</dbReference>
<protein>
    <submittedName>
        <fullName evidence="2">Uncharacterized protein</fullName>
    </submittedName>
</protein>
<evidence type="ECO:0000313" key="3">
    <source>
        <dbReference type="Proteomes" id="UP000218418"/>
    </source>
</evidence>
<gene>
    <name evidence="2" type="ORF">NIES267_41640</name>
</gene>
<dbReference type="EMBL" id="AP018227">
    <property type="protein sequence ID" value="BAY84668.1"/>
    <property type="molecule type" value="Genomic_DNA"/>
</dbReference>
<name>A0A1Z4LUC3_9CYAN</name>
<sequence>MKHINKIAQALQTTPEIVIQVCKKLSLVINKDSTIKPEVERQLIQLKEVAAAENMSLEEAANHLLEMRQERSSSNNEHAFDENQYIQQRFGVNPQESESNSFVKVLHSDVARGKQLATLRHKVVLETSTLMLEDMLFNGVQEPTTELEEVQDRVYKRIDDDFFGKVNWGEEPHPSLEMQPQQLKSLSKTKSLPEKSSNK</sequence>
<keyword evidence="3" id="KW-1185">Reference proteome</keyword>
<evidence type="ECO:0000313" key="2">
    <source>
        <dbReference type="EMBL" id="BAY84668.1"/>
    </source>
</evidence>
<evidence type="ECO:0000256" key="1">
    <source>
        <dbReference type="SAM" id="MobiDB-lite"/>
    </source>
</evidence>
<feature type="region of interest" description="Disordered" evidence="1">
    <location>
        <begin position="166"/>
        <end position="199"/>
    </location>
</feature>
<organism evidence="2 3">
    <name type="scientific">Calothrix parasitica NIES-267</name>
    <dbReference type="NCBI Taxonomy" id="1973488"/>
    <lineage>
        <taxon>Bacteria</taxon>
        <taxon>Bacillati</taxon>
        <taxon>Cyanobacteriota</taxon>
        <taxon>Cyanophyceae</taxon>
        <taxon>Nostocales</taxon>
        <taxon>Calotrichaceae</taxon>
        <taxon>Calothrix</taxon>
    </lineage>
</organism>
<feature type="compositionally biased region" description="Polar residues" evidence="1">
    <location>
        <begin position="178"/>
        <end position="190"/>
    </location>
</feature>